<reference evidence="2 3" key="1">
    <citation type="submission" date="2017-06" db="EMBL/GenBank/DDBJ databases">
        <title>Comparative genomic analysis of Ambrosia Fusariam Clade fungi.</title>
        <authorList>
            <person name="Stajich J.E."/>
            <person name="Carrillo J."/>
            <person name="Kijimoto T."/>
            <person name="Eskalen A."/>
            <person name="O'Donnell K."/>
            <person name="Kasson M."/>
        </authorList>
    </citation>
    <scope>NUCLEOTIDE SEQUENCE [LARGE SCALE GENOMIC DNA]</scope>
    <source>
        <strain evidence="2 3">NRRL62584</strain>
    </source>
</reference>
<sequence length="767" mass="87256">MADQDTELSTERPQTPTTRFSASSGSPSFGEAIEKSPALSSDETQVESSESPLNEETSPLGSPHERSLIDDDDDSTFEEDAESTESLGEEYEEIINGRKYTTFFPGVYSWTPTEDDSKEMMDMIHVAITELFGGKLCQAPVMDEAQRVFDVGTGTGIWAIDFADSNPQAEVHGSDISLIQPDMVPPNLSLSMEVQLQRSFTVADDETQGEAMKKAGFVDLKRYYKPTASAREGLNWDPSLYTWPRHIQETSDEISSDEINTPASTTSDSFARVSLPPTAPAAPASNAPLNGRLGRGLLELISLYQITIDHRRYPIDPVRYIIELEAFGEEHFARRLVVQIEEFFELSQRYELTLEDRIQDVKQRCDFLECPRYERPNISPLDTRDWICEVERYETTKINYPAWPEKQVQSYALVCLSQLFGRLHYTPPTNMCPDQIPSATALLISLHEKRRGHYGIGCFTPTISLKLRDPGFLEVLGRHYRLQKEEGEFLATCEDWQYIQDRGRNSYIQRLFWYCIQQHDQNPKFEDSELLDYKELASRFQGIPDTDKTVSRLIEDLQTFQKASTDFMDWDKEDTSTLTLLYAVQLLAVLGYKVSLKDFLRDPRRVLQNIYFLLQWESSENNHEFSPETPPRSSYGRDADELPPLGSDTESLSDGEGDDGALNSDVDTDDHMNADDCYRLLDTFNDDSRHLLLRLFGLWVAIKERNVAEGRASRADECVLRSWRTLANLVLSSGLNGAISTIESQLPRVPSTEATVLERVRHFPQRN</sequence>
<organism evidence="2 3">
    <name type="scientific">Fusarium duplospermum</name>
    <dbReference type="NCBI Taxonomy" id="1325734"/>
    <lineage>
        <taxon>Eukaryota</taxon>
        <taxon>Fungi</taxon>
        <taxon>Dikarya</taxon>
        <taxon>Ascomycota</taxon>
        <taxon>Pezizomycotina</taxon>
        <taxon>Sordariomycetes</taxon>
        <taxon>Hypocreomycetidae</taxon>
        <taxon>Hypocreales</taxon>
        <taxon>Nectriaceae</taxon>
        <taxon>Fusarium</taxon>
        <taxon>Fusarium solani species complex</taxon>
    </lineage>
</organism>
<dbReference type="OrthoDB" id="10669769at2759"/>
<dbReference type="InterPro" id="IPR029063">
    <property type="entry name" value="SAM-dependent_MTases_sf"/>
</dbReference>
<accession>A0A428R877</accession>
<feature type="compositionally biased region" description="Polar residues" evidence="1">
    <location>
        <begin position="38"/>
        <end position="60"/>
    </location>
</feature>
<keyword evidence="3" id="KW-1185">Reference proteome</keyword>
<evidence type="ECO:0000313" key="3">
    <source>
        <dbReference type="Proteomes" id="UP000288168"/>
    </source>
</evidence>
<dbReference type="SUPFAM" id="SSF53335">
    <property type="entry name" value="S-adenosyl-L-methionine-dependent methyltransferases"/>
    <property type="match status" value="1"/>
</dbReference>
<comment type="caution">
    <text evidence="2">The sequence shown here is derived from an EMBL/GenBank/DDBJ whole genome shotgun (WGS) entry which is preliminary data.</text>
</comment>
<feature type="region of interest" description="Disordered" evidence="1">
    <location>
        <begin position="621"/>
        <end position="668"/>
    </location>
</feature>
<protein>
    <recommendedName>
        <fullName evidence="4">Methyltransferase domain-containing protein</fullName>
    </recommendedName>
</protein>
<feature type="compositionally biased region" description="Polar residues" evidence="1">
    <location>
        <begin position="11"/>
        <end position="27"/>
    </location>
</feature>
<proteinExistence type="predicted"/>
<dbReference type="STRING" id="1325734.A0A428R877"/>
<dbReference type="Proteomes" id="UP000288168">
    <property type="component" value="Unassembled WGS sequence"/>
</dbReference>
<evidence type="ECO:0000256" key="1">
    <source>
        <dbReference type="SAM" id="MobiDB-lite"/>
    </source>
</evidence>
<dbReference type="Gene3D" id="3.40.50.150">
    <property type="entry name" value="Vaccinia Virus protein VP39"/>
    <property type="match status" value="1"/>
</dbReference>
<name>A0A428R877_9HYPO</name>
<evidence type="ECO:0000313" key="2">
    <source>
        <dbReference type="EMBL" id="RSL73740.1"/>
    </source>
</evidence>
<gene>
    <name evidence="2" type="ORF">CEP54_000287</name>
</gene>
<dbReference type="AlphaFoldDB" id="A0A428R877"/>
<feature type="compositionally biased region" description="Acidic residues" evidence="1">
    <location>
        <begin position="70"/>
        <end position="89"/>
    </location>
</feature>
<feature type="region of interest" description="Disordered" evidence="1">
    <location>
        <begin position="1"/>
        <end position="89"/>
    </location>
</feature>
<evidence type="ECO:0008006" key="4">
    <source>
        <dbReference type="Google" id="ProtNLM"/>
    </source>
</evidence>
<dbReference type="CDD" id="cd02440">
    <property type="entry name" value="AdoMet_MTases"/>
    <property type="match status" value="1"/>
</dbReference>
<dbReference type="EMBL" id="NKCI01000001">
    <property type="protein sequence ID" value="RSL73740.1"/>
    <property type="molecule type" value="Genomic_DNA"/>
</dbReference>